<dbReference type="Gene3D" id="3.40.50.1950">
    <property type="entry name" value="Flavin prenyltransferase-like"/>
    <property type="match status" value="1"/>
</dbReference>
<feature type="binding site" evidence="3">
    <location>
        <position position="361"/>
    </location>
    <ligand>
        <name>CTP</name>
        <dbReference type="ChEBI" id="CHEBI:37563"/>
    </ligand>
</feature>
<sequence length="429" mass="46216">MRQNPSPCILARSANSFSSNDKTSMNPLADKRIVLGITGGIAAYKTAELVRRLREWGAQIKVVMTRGARQFVTPLTFQALSGNAVYKDMFDESVDMAMDHIELARWADMVLIAPITADRIARITHGLADDLLNTICLASTANIVIAPAMNQQMWQAAITQSNVDALRGRGVIILGPGAGAQACGDIGLGRMLEPQDIATRVRGLFIEPVLKGLTVLVTAGPTREAADPVRFLSNASSGKMGYEIARASVEAGASATLVSGPTVLDKPAGVERIDVISAQEMREAVMAHLDGKDIFIAAAAVSDYRPVDYAAKKRKKQAMNMALALEPTPDILAEVTSTPNPPFAVGFAAETDDLEYNAQQKFKKKSLDMIAANLVGVPDSGFESDENALHVYWEGGNLEIPTAPKWEVAHALLSIMARRYHEKRFVASV</sequence>
<dbReference type="GO" id="GO:0046872">
    <property type="term" value="F:metal ion binding"/>
    <property type="evidence" value="ECO:0007669"/>
    <property type="project" value="UniProtKB-KW"/>
</dbReference>
<reference evidence="7" key="1">
    <citation type="submission" date="2019-02" db="EMBL/GenBank/DDBJ databases">
        <authorList>
            <person name="Gruber-Vodicka R. H."/>
            <person name="Seah K. B. B."/>
        </authorList>
    </citation>
    <scope>NUCLEOTIDE SEQUENCE</scope>
    <source>
        <strain evidence="7">BECK_S313</strain>
    </source>
</reference>
<comment type="pathway">
    <text evidence="3 4">Cofactor biosynthesis; coenzyme A biosynthesis; CoA from (R)-pantothenate: step 3/5.</text>
</comment>
<dbReference type="PANTHER" id="PTHR14359">
    <property type="entry name" value="HOMO-OLIGOMERIC FLAVIN CONTAINING CYS DECARBOXYLASE FAMILY"/>
    <property type="match status" value="1"/>
</dbReference>
<dbReference type="PANTHER" id="PTHR14359:SF6">
    <property type="entry name" value="PHOSPHOPANTOTHENOYLCYSTEINE DECARBOXYLASE"/>
    <property type="match status" value="1"/>
</dbReference>
<feature type="region of interest" description="Phosphopantothenoylcysteine decarboxylase" evidence="3">
    <location>
        <begin position="1"/>
        <end position="214"/>
    </location>
</feature>
<dbReference type="SUPFAM" id="SSF102645">
    <property type="entry name" value="CoaB-like"/>
    <property type="match status" value="1"/>
</dbReference>
<dbReference type="Pfam" id="PF02441">
    <property type="entry name" value="Flavoprotein"/>
    <property type="match status" value="1"/>
</dbReference>
<dbReference type="InterPro" id="IPR007085">
    <property type="entry name" value="DNA/pantothenate-metab_flavo_C"/>
</dbReference>
<keyword evidence="3 4" id="KW-0288">FMN</keyword>
<comment type="caution">
    <text evidence="3">Lacks conserved residue(s) required for the propagation of feature annotation.</text>
</comment>
<comment type="catalytic activity">
    <reaction evidence="3 4">
        <text>N-[(R)-4-phosphopantothenoyl]-L-cysteine + H(+) = (R)-4'-phosphopantetheine + CO2</text>
        <dbReference type="Rhea" id="RHEA:16793"/>
        <dbReference type="ChEBI" id="CHEBI:15378"/>
        <dbReference type="ChEBI" id="CHEBI:16526"/>
        <dbReference type="ChEBI" id="CHEBI:59458"/>
        <dbReference type="ChEBI" id="CHEBI:61723"/>
        <dbReference type="EC" id="4.1.1.36"/>
    </reaction>
</comment>
<dbReference type="Gene3D" id="3.40.50.10300">
    <property type="entry name" value="CoaB-like"/>
    <property type="match status" value="1"/>
</dbReference>
<evidence type="ECO:0000256" key="4">
    <source>
        <dbReference type="RuleBase" id="RU364078"/>
    </source>
</evidence>
<dbReference type="Pfam" id="PF04127">
    <property type="entry name" value="DFP"/>
    <property type="match status" value="1"/>
</dbReference>
<keyword evidence="1 3" id="KW-0210">Decarboxylase</keyword>
<feature type="active site" description="Proton donor" evidence="3">
    <location>
        <position position="183"/>
    </location>
</feature>
<dbReference type="AlphaFoldDB" id="A0A450VX86"/>
<name>A0A450VX86_9GAMM</name>
<comment type="function">
    <text evidence="3">Catalyzes two sequential steps in the biosynthesis of coenzyme A. In the first step cysteine is conjugated to 4'-phosphopantothenate to form 4-phosphopantothenoylcysteine. In the second step the latter compound is decarboxylated to form 4'-phosphopantotheine.</text>
</comment>
<dbReference type="GO" id="GO:0010181">
    <property type="term" value="F:FMN binding"/>
    <property type="evidence" value="ECO:0007669"/>
    <property type="project" value="UniProtKB-UniRule"/>
</dbReference>
<dbReference type="EC" id="4.1.1.36" evidence="3"/>
<keyword evidence="3" id="KW-0479">Metal-binding</keyword>
<evidence type="ECO:0000256" key="1">
    <source>
        <dbReference type="ARBA" id="ARBA00022793"/>
    </source>
</evidence>
<dbReference type="InterPro" id="IPR035929">
    <property type="entry name" value="CoaB-like_sf"/>
</dbReference>
<organism evidence="7">
    <name type="scientific">Candidatus Kentrum sp. LPFa</name>
    <dbReference type="NCBI Taxonomy" id="2126335"/>
    <lineage>
        <taxon>Bacteria</taxon>
        <taxon>Pseudomonadati</taxon>
        <taxon>Pseudomonadota</taxon>
        <taxon>Gammaproteobacteria</taxon>
        <taxon>Candidatus Kentrum</taxon>
    </lineage>
</organism>
<feature type="binding site" evidence="3">
    <location>
        <position position="365"/>
    </location>
    <ligand>
        <name>CTP</name>
        <dbReference type="ChEBI" id="CHEBI:37563"/>
    </ligand>
</feature>
<dbReference type="InterPro" id="IPR003382">
    <property type="entry name" value="Flavoprotein"/>
</dbReference>
<dbReference type="HAMAP" id="MF_02225">
    <property type="entry name" value="CoaBC"/>
    <property type="match status" value="1"/>
</dbReference>
<comment type="catalytic activity">
    <reaction evidence="3 4">
        <text>(R)-4'-phosphopantothenate + L-cysteine + CTP = N-[(R)-4-phosphopantothenoyl]-L-cysteine + CMP + diphosphate + H(+)</text>
        <dbReference type="Rhea" id="RHEA:19397"/>
        <dbReference type="ChEBI" id="CHEBI:10986"/>
        <dbReference type="ChEBI" id="CHEBI:15378"/>
        <dbReference type="ChEBI" id="CHEBI:33019"/>
        <dbReference type="ChEBI" id="CHEBI:35235"/>
        <dbReference type="ChEBI" id="CHEBI:37563"/>
        <dbReference type="ChEBI" id="CHEBI:59458"/>
        <dbReference type="ChEBI" id="CHEBI:60377"/>
        <dbReference type="EC" id="6.3.2.5"/>
    </reaction>
</comment>
<protein>
    <recommendedName>
        <fullName evidence="3">Coenzyme A biosynthesis bifunctional protein CoaBC</fullName>
    </recommendedName>
    <alternativeName>
        <fullName evidence="3">DNA/pantothenate metabolism flavoprotein</fullName>
    </alternativeName>
    <alternativeName>
        <fullName evidence="3">Phosphopantothenoylcysteine synthetase/decarboxylase</fullName>
        <shortName evidence="3">PPCS-PPCDC</shortName>
    </alternativeName>
    <domain>
        <recommendedName>
            <fullName evidence="3">Phosphopantothenoylcysteine decarboxylase</fullName>
            <shortName evidence="3">PPC decarboxylase</shortName>
            <shortName evidence="3">PPC-DC</shortName>
            <ecNumber evidence="3">4.1.1.36</ecNumber>
        </recommendedName>
        <alternativeName>
            <fullName evidence="3">CoaC</fullName>
        </alternativeName>
    </domain>
    <domain>
        <recommendedName>
            <fullName evidence="3">Phosphopantothenate--cysteine ligase</fullName>
            <ecNumber evidence="3">6.3.2.5</ecNumber>
        </recommendedName>
        <alternativeName>
            <fullName evidence="3">CoaB</fullName>
        </alternativeName>
        <alternativeName>
            <fullName evidence="3">Phosphopantothenoylcysteine synthetase</fullName>
            <shortName evidence="3">PPC synthetase</shortName>
            <shortName evidence="3">PPC-S</shortName>
        </alternativeName>
    </domain>
</protein>
<dbReference type="GO" id="GO:0004632">
    <property type="term" value="F:phosphopantothenate--cysteine ligase activity"/>
    <property type="evidence" value="ECO:0007669"/>
    <property type="project" value="UniProtKB-UniRule"/>
</dbReference>
<keyword evidence="3" id="KW-0460">Magnesium</keyword>
<feature type="binding site" evidence="3">
    <location>
        <position position="313"/>
    </location>
    <ligand>
        <name>CTP</name>
        <dbReference type="ChEBI" id="CHEBI:37563"/>
    </ligand>
</feature>
<dbReference type="GO" id="GO:0015937">
    <property type="term" value="P:coenzyme A biosynthetic process"/>
    <property type="evidence" value="ECO:0007669"/>
    <property type="project" value="UniProtKB-UniRule"/>
</dbReference>
<dbReference type="InterPro" id="IPR005252">
    <property type="entry name" value="CoaBC"/>
</dbReference>
<feature type="domain" description="DNA/pantothenate metabolism flavoprotein C-terminal" evidence="6">
    <location>
        <begin position="210"/>
        <end position="417"/>
    </location>
</feature>
<dbReference type="EC" id="6.3.2.5" evidence="3"/>
<keyword evidence="3 4" id="KW-0285">Flavoprotein</keyword>
<proteinExistence type="inferred from homology"/>
<accession>A0A450VX86</accession>
<comment type="cofactor">
    <cofactor evidence="3">
        <name>Mg(2+)</name>
        <dbReference type="ChEBI" id="CHEBI:18420"/>
    </cofactor>
</comment>
<dbReference type="GO" id="GO:0071513">
    <property type="term" value="C:phosphopantothenoylcysteine decarboxylase complex"/>
    <property type="evidence" value="ECO:0007669"/>
    <property type="project" value="TreeGrafter"/>
</dbReference>
<feature type="binding site" evidence="3">
    <location>
        <position position="347"/>
    </location>
    <ligand>
        <name>CTP</name>
        <dbReference type="ChEBI" id="CHEBI:37563"/>
    </ligand>
</feature>
<evidence type="ECO:0000259" key="5">
    <source>
        <dbReference type="Pfam" id="PF02441"/>
    </source>
</evidence>
<keyword evidence="2 3" id="KW-0456">Lyase</keyword>
<dbReference type="EMBL" id="CAADFK010000008">
    <property type="protein sequence ID" value="VFK09407.1"/>
    <property type="molecule type" value="Genomic_DNA"/>
</dbReference>
<evidence type="ECO:0000313" key="7">
    <source>
        <dbReference type="EMBL" id="VFK09407.1"/>
    </source>
</evidence>
<dbReference type="InterPro" id="IPR036551">
    <property type="entry name" value="Flavin_trans-like"/>
</dbReference>
<evidence type="ECO:0000259" key="6">
    <source>
        <dbReference type="Pfam" id="PF04127"/>
    </source>
</evidence>
<comment type="function">
    <text evidence="4">Catalyzes two steps in the biosynthesis of coenzyme A. In the first step cysteine is conjugated to 4'-phosphopantothenate to form 4-phosphopantothenoylcysteine, in the latter compound is decarboxylated to form 4'-phosphopantotheine.</text>
</comment>
<feature type="binding site" evidence="3">
    <location>
        <begin position="329"/>
        <end position="332"/>
    </location>
    <ligand>
        <name>CTP</name>
        <dbReference type="ChEBI" id="CHEBI:37563"/>
    </ligand>
</feature>
<evidence type="ECO:0000256" key="3">
    <source>
        <dbReference type="HAMAP-Rule" id="MF_02225"/>
    </source>
</evidence>
<feature type="region of interest" description="Phosphopantothenate--cysteine ligase" evidence="3">
    <location>
        <begin position="215"/>
        <end position="429"/>
    </location>
</feature>
<evidence type="ECO:0000256" key="2">
    <source>
        <dbReference type="ARBA" id="ARBA00023239"/>
    </source>
</evidence>
<gene>
    <name evidence="3" type="primary">coaBC</name>
    <name evidence="7" type="ORF">BECKLPF1236B_GA0070989_100836</name>
</gene>
<keyword evidence="3 4" id="KW-0436">Ligase</keyword>
<comment type="similarity">
    <text evidence="3 4">In the C-terminal section; belongs to the PPC synthetase family.</text>
</comment>
<dbReference type="UniPathway" id="UPA00241">
    <property type="reaction ID" value="UER00353"/>
</dbReference>
<feature type="domain" description="Flavoprotein" evidence="5">
    <location>
        <begin position="31"/>
        <end position="203"/>
    </location>
</feature>
<dbReference type="GO" id="GO:0004633">
    <property type="term" value="F:phosphopantothenoylcysteine decarboxylase activity"/>
    <property type="evidence" value="ECO:0007669"/>
    <property type="project" value="UniProtKB-UniRule"/>
</dbReference>
<dbReference type="GO" id="GO:0015941">
    <property type="term" value="P:pantothenate catabolic process"/>
    <property type="evidence" value="ECO:0007669"/>
    <property type="project" value="InterPro"/>
</dbReference>
<dbReference type="SUPFAM" id="SSF52507">
    <property type="entry name" value="Homo-oligomeric flavin-containing Cys decarboxylases, HFCD"/>
    <property type="match status" value="1"/>
</dbReference>
<comment type="similarity">
    <text evidence="3 4">In the N-terminal section; belongs to the HFCD (homo-oligomeric flavin containing Cys decarboxylase) superfamily.</text>
</comment>
<dbReference type="NCBIfam" id="TIGR00521">
    <property type="entry name" value="coaBC_dfp"/>
    <property type="match status" value="1"/>
</dbReference>
<comment type="cofactor">
    <cofactor evidence="3">
        <name>FMN</name>
        <dbReference type="ChEBI" id="CHEBI:58210"/>
    </cofactor>
    <text evidence="3">Binds 1 FMN per subunit.</text>
</comment>
<keyword evidence="3" id="KW-0511">Multifunctional enzyme</keyword>
<comment type="pathway">
    <text evidence="3 4">Cofactor biosynthesis; coenzyme A biosynthesis; CoA from (R)-pantothenate: step 2/5.</text>
</comment>
<feature type="binding site" evidence="3">
    <location>
        <position position="303"/>
    </location>
    <ligand>
        <name>CTP</name>
        <dbReference type="ChEBI" id="CHEBI:37563"/>
    </ligand>
</feature>